<dbReference type="PANTHER" id="PTHR43214">
    <property type="entry name" value="TWO-COMPONENT RESPONSE REGULATOR"/>
    <property type="match status" value="1"/>
</dbReference>
<dbReference type="SMART" id="SM00448">
    <property type="entry name" value="REC"/>
    <property type="match status" value="1"/>
</dbReference>
<gene>
    <name evidence="8" type="ORF">ACFOE0_19695</name>
</gene>
<organism evidence="8 9">
    <name type="scientific">Shewanella submarina</name>
    <dbReference type="NCBI Taxonomy" id="2016376"/>
    <lineage>
        <taxon>Bacteria</taxon>
        <taxon>Pseudomonadati</taxon>
        <taxon>Pseudomonadota</taxon>
        <taxon>Gammaproteobacteria</taxon>
        <taxon>Alteromonadales</taxon>
        <taxon>Shewanellaceae</taxon>
        <taxon>Shewanella</taxon>
    </lineage>
</organism>
<dbReference type="SUPFAM" id="SSF52172">
    <property type="entry name" value="CheY-like"/>
    <property type="match status" value="1"/>
</dbReference>
<dbReference type="SMART" id="SM00421">
    <property type="entry name" value="HTH_LUXR"/>
    <property type="match status" value="1"/>
</dbReference>
<keyword evidence="2" id="KW-0805">Transcription regulation</keyword>
<feature type="modified residue" description="4-aspartylphosphate" evidence="5">
    <location>
        <position position="57"/>
    </location>
</feature>
<feature type="domain" description="HTH luxR-type" evidence="6">
    <location>
        <begin position="146"/>
        <end position="211"/>
    </location>
</feature>
<dbReference type="InterPro" id="IPR001789">
    <property type="entry name" value="Sig_transdc_resp-reg_receiver"/>
</dbReference>
<feature type="domain" description="Response regulatory" evidence="7">
    <location>
        <begin position="6"/>
        <end position="122"/>
    </location>
</feature>
<dbReference type="InterPro" id="IPR011006">
    <property type="entry name" value="CheY-like_superfamily"/>
</dbReference>
<dbReference type="InterPro" id="IPR000792">
    <property type="entry name" value="Tscrpt_reg_LuxR_C"/>
</dbReference>
<dbReference type="Pfam" id="PF00196">
    <property type="entry name" value="GerE"/>
    <property type="match status" value="1"/>
</dbReference>
<keyword evidence="1 5" id="KW-0597">Phosphoprotein</keyword>
<reference evidence="9" key="1">
    <citation type="journal article" date="2019" name="Int. J. Syst. Evol. Microbiol.">
        <title>The Global Catalogue of Microorganisms (GCM) 10K type strain sequencing project: providing services to taxonomists for standard genome sequencing and annotation.</title>
        <authorList>
            <consortium name="The Broad Institute Genomics Platform"/>
            <consortium name="The Broad Institute Genome Sequencing Center for Infectious Disease"/>
            <person name="Wu L."/>
            <person name="Ma J."/>
        </authorList>
    </citation>
    <scope>NUCLEOTIDE SEQUENCE [LARGE SCALE GENOMIC DNA]</scope>
    <source>
        <strain evidence="9">KCTC 52277</strain>
    </source>
</reference>
<evidence type="ECO:0000256" key="5">
    <source>
        <dbReference type="PROSITE-ProRule" id="PRU00169"/>
    </source>
</evidence>
<dbReference type="SUPFAM" id="SSF46894">
    <property type="entry name" value="C-terminal effector domain of the bipartite response regulators"/>
    <property type="match status" value="1"/>
</dbReference>
<evidence type="ECO:0000313" key="9">
    <source>
        <dbReference type="Proteomes" id="UP001595621"/>
    </source>
</evidence>
<keyword evidence="3" id="KW-0238">DNA-binding</keyword>
<dbReference type="InterPro" id="IPR058245">
    <property type="entry name" value="NreC/VraR/RcsB-like_REC"/>
</dbReference>
<accession>A0ABV7GFR7</accession>
<keyword evidence="9" id="KW-1185">Reference proteome</keyword>
<proteinExistence type="predicted"/>
<dbReference type="PROSITE" id="PS50043">
    <property type="entry name" value="HTH_LUXR_2"/>
    <property type="match status" value="1"/>
</dbReference>
<evidence type="ECO:0000256" key="4">
    <source>
        <dbReference type="ARBA" id="ARBA00023163"/>
    </source>
</evidence>
<evidence type="ECO:0000259" key="6">
    <source>
        <dbReference type="PROSITE" id="PS50043"/>
    </source>
</evidence>
<name>A0ABV7GFR7_9GAMM</name>
<evidence type="ECO:0000256" key="3">
    <source>
        <dbReference type="ARBA" id="ARBA00023125"/>
    </source>
</evidence>
<comment type="caution">
    <text evidence="8">The sequence shown here is derived from an EMBL/GenBank/DDBJ whole genome shotgun (WGS) entry which is preliminary data.</text>
</comment>
<dbReference type="InterPro" id="IPR039420">
    <property type="entry name" value="WalR-like"/>
</dbReference>
<sequence>MKTINNLLLVDDHQIVREGIIALLSTMDWVRQVDACGDGVDVMPLVRKLKPQLVLMDITLPGLNGIELAQQIKHDYPQIKVLILSMHSAPEYVAKARVANVDGYLIKDAAFDELAGAIHHVMQGEFYLSESIDPETVSHYQQVADQHDMLAMLTPRQRQILQLIAEGLSTRDISQRLCLSSKTVETHRAQLMARVGVKHVAGLVKIAIANGLIELE</sequence>
<dbReference type="PRINTS" id="PR00038">
    <property type="entry name" value="HTHLUXR"/>
</dbReference>
<evidence type="ECO:0000313" key="8">
    <source>
        <dbReference type="EMBL" id="MFC3140384.1"/>
    </source>
</evidence>
<dbReference type="Pfam" id="PF00072">
    <property type="entry name" value="Response_reg"/>
    <property type="match status" value="1"/>
</dbReference>
<dbReference type="PROSITE" id="PS50110">
    <property type="entry name" value="RESPONSE_REGULATORY"/>
    <property type="match status" value="1"/>
</dbReference>
<keyword evidence="4" id="KW-0804">Transcription</keyword>
<evidence type="ECO:0000259" key="7">
    <source>
        <dbReference type="PROSITE" id="PS50110"/>
    </source>
</evidence>
<dbReference type="EMBL" id="JBHRTD010000018">
    <property type="protein sequence ID" value="MFC3140384.1"/>
    <property type="molecule type" value="Genomic_DNA"/>
</dbReference>
<protein>
    <submittedName>
        <fullName evidence="8">Response regulator</fullName>
    </submittedName>
</protein>
<dbReference type="RefSeq" id="WP_248934281.1">
    <property type="nucleotide sequence ID" value="NZ_JAKILF010000001.1"/>
</dbReference>
<evidence type="ECO:0000256" key="1">
    <source>
        <dbReference type="ARBA" id="ARBA00022553"/>
    </source>
</evidence>
<dbReference type="PANTHER" id="PTHR43214:SF41">
    <property type="entry name" value="NITRATE_NITRITE RESPONSE REGULATOR PROTEIN NARP"/>
    <property type="match status" value="1"/>
</dbReference>
<dbReference type="CDD" id="cd06170">
    <property type="entry name" value="LuxR_C_like"/>
    <property type="match status" value="1"/>
</dbReference>
<dbReference type="Gene3D" id="3.40.50.2300">
    <property type="match status" value="1"/>
</dbReference>
<dbReference type="Proteomes" id="UP001595621">
    <property type="component" value="Unassembled WGS sequence"/>
</dbReference>
<evidence type="ECO:0000256" key="2">
    <source>
        <dbReference type="ARBA" id="ARBA00023015"/>
    </source>
</evidence>
<dbReference type="InterPro" id="IPR016032">
    <property type="entry name" value="Sig_transdc_resp-reg_C-effctor"/>
</dbReference>
<dbReference type="CDD" id="cd17535">
    <property type="entry name" value="REC_NarL-like"/>
    <property type="match status" value="1"/>
</dbReference>